<name>A0A6N7Y4W1_9FIRM</name>
<dbReference type="Proteomes" id="UP000469523">
    <property type="component" value="Unassembled WGS sequence"/>
</dbReference>
<dbReference type="RefSeq" id="WP_154443044.1">
    <property type="nucleotide sequence ID" value="NZ_JAHLPJ010000001.1"/>
</dbReference>
<dbReference type="AlphaFoldDB" id="A0A6N7Y4W1"/>
<proteinExistence type="predicted"/>
<organism evidence="1 2">
    <name type="scientific">Tissierella pigra</name>
    <dbReference type="NCBI Taxonomy" id="2607614"/>
    <lineage>
        <taxon>Bacteria</taxon>
        <taxon>Bacillati</taxon>
        <taxon>Bacillota</taxon>
        <taxon>Tissierellia</taxon>
        <taxon>Tissierellales</taxon>
        <taxon>Tissierellaceae</taxon>
        <taxon>Tissierella</taxon>
    </lineage>
</organism>
<accession>A0A6N7Y4W1</accession>
<reference evidence="1 2" key="1">
    <citation type="submission" date="2019-09" db="EMBL/GenBank/DDBJ databases">
        <title>In-depth cultivation of the pig gut microbiome towards novel bacterial diversity and tailored functional studies.</title>
        <authorList>
            <person name="Wylensek D."/>
            <person name="Hitch T.C.A."/>
            <person name="Clavel T."/>
        </authorList>
    </citation>
    <scope>NUCLEOTIDE SEQUENCE [LARGE SCALE GENOMIC DNA]</scope>
    <source>
        <strain evidence="1 2">WCA3-693-APC-4?</strain>
    </source>
</reference>
<protein>
    <submittedName>
        <fullName evidence="1">Uncharacterized protein</fullName>
    </submittedName>
</protein>
<gene>
    <name evidence="1" type="ORF">FYJ83_18690</name>
</gene>
<evidence type="ECO:0000313" key="1">
    <source>
        <dbReference type="EMBL" id="MSU03488.1"/>
    </source>
</evidence>
<dbReference type="EMBL" id="VUNQ01000079">
    <property type="protein sequence ID" value="MSU03488.1"/>
    <property type="molecule type" value="Genomic_DNA"/>
</dbReference>
<comment type="caution">
    <text evidence="1">The sequence shown here is derived from an EMBL/GenBank/DDBJ whole genome shotgun (WGS) entry which is preliminary data.</text>
</comment>
<keyword evidence="2" id="KW-1185">Reference proteome</keyword>
<evidence type="ECO:0000313" key="2">
    <source>
        <dbReference type="Proteomes" id="UP000469523"/>
    </source>
</evidence>
<sequence length="156" mass="17565">MSSKYFAYPTTYEGERAVLYYTGGPIYYHVGGSMAWRNNNPGNCYSGNSSARFNEIGQNGSFAIFPTYSDGYNCMEYVIFNNYGSLSIADMMYNYAPPHENDTEAYIRMIVNETGLSRDTILNTLSSSNKTKLLGVIMKKEGQQKGRIVTTNIWPD</sequence>